<dbReference type="EMBL" id="JBHIRY010000016">
    <property type="protein sequence ID" value="MFB5762026.1"/>
    <property type="molecule type" value="Genomic_DNA"/>
</dbReference>
<proteinExistence type="predicted"/>
<dbReference type="InterPro" id="IPR050149">
    <property type="entry name" value="Collagen_superfamily"/>
</dbReference>
<organism evidence="2 3">
    <name type="scientific">Paenibacillus medicaginis</name>
    <dbReference type="NCBI Taxonomy" id="1470560"/>
    <lineage>
        <taxon>Bacteria</taxon>
        <taxon>Bacillati</taxon>
        <taxon>Bacillota</taxon>
        <taxon>Bacilli</taxon>
        <taxon>Bacillales</taxon>
        <taxon>Paenibacillaceae</taxon>
        <taxon>Paenibacillus</taxon>
    </lineage>
</organism>
<keyword evidence="3" id="KW-1185">Reference proteome</keyword>
<dbReference type="SUPFAM" id="SSF49842">
    <property type="entry name" value="TNF-like"/>
    <property type="match status" value="1"/>
</dbReference>
<sequence length="329" mass="33615">MSQANIPNITPAITLTRDEAINLVLSSIAMQELGLSHIINAEAEKIKFALGTLSGGGLKPPPNLDEITALNCNVRETLGEVVKTEMVLQNKLDSLKKFVKAAAGATGATGPAGPPGPTGPIGPTGPGGGTPGPTGPQGPIGPQGPTGPGGGTPGPTGPQGPIGPQGPTGPQGPKGPTGPKGPQGPPGKCDCKKHRCKKCHCNCCVCNQCVPRHCKVDLNLPTGSDVSGMYYNGDEIIIQDPGLYMIEWVVSLAPDQPVPSLFSLLINDQPYSGSSTFASSGTIASSRVGYLNPGDRISISNRSDSERYLQSSFAGNTAGHISIMGLIDN</sequence>
<dbReference type="InterPro" id="IPR058705">
    <property type="entry name" value="A_ENA"/>
</dbReference>
<evidence type="ECO:0000313" key="3">
    <source>
        <dbReference type="Proteomes" id="UP001580430"/>
    </source>
</evidence>
<evidence type="ECO:0000313" key="2">
    <source>
        <dbReference type="EMBL" id="MFB5762026.1"/>
    </source>
</evidence>
<feature type="compositionally biased region" description="Gly residues" evidence="1">
    <location>
        <begin position="122"/>
        <end position="132"/>
    </location>
</feature>
<feature type="compositionally biased region" description="Gly residues" evidence="1">
    <location>
        <begin position="144"/>
        <end position="154"/>
    </location>
</feature>
<comment type="caution">
    <text evidence="2">The sequence shown here is derived from an EMBL/GenBank/DDBJ whole genome shotgun (WGS) entry which is preliminary data.</text>
</comment>
<dbReference type="PANTHER" id="PTHR24023:SF1095">
    <property type="entry name" value="EGF-LIKE DOMAIN-CONTAINING PROTEIN"/>
    <property type="match status" value="1"/>
</dbReference>
<gene>
    <name evidence="2" type="ORF">ACE5LO_16690</name>
</gene>
<reference evidence="2 3" key="1">
    <citation type="submission" date="2024-09" db="EMBL/GenBank/DDBJ databases">
        <title>Paenibacillus zeirhizospherea sp. nov., isolated from surface of the maize (Zea mays) roots in a horticulture field, Hungary.</title>
        <authorList>
            <person name="Marton D."/>
            <person name="Farkas M."/>
            <person name="Bedics A."/>
            <person name="Toth E."/>
            <person name="Tancsics A."/>
            <person name="Boka K."/>
            <person name="Marati G."/>
            <person name="Kriszt B."/>
            <person name="Cserhati M."/>
        </authorList>
    </citation>
    <scope>NUCLEOTIDE SEQUENCE [LARGE SCALE GENOMIC DNA]</scope>
    <source>
        <strain evidence="2 3">JCM 18446</strain>
    </source>
</reference>
<dbReference type="RefSeq" id="WP_375521143.1">
    <property type="nucleotide sequence ID" value="NZ_JBHIRY010000016.1"/>
</dbReference>
<name>A0ABV5C3L6_9BACL</name>
<dbReference type="Proteomes" id="UP001580430">
    <property type="component" value="Unassembled WGS sequence"/>
</dbReference>
<dbReference type="PANTHER" id="PTHR24023">
    <property type="entry name" value="COLLAGEN ALPHA"/>
    <property type="match status" value="1"/>
</dbReference>
<protein>
    <submittedName>
        <fullName evidence="2">Collagen-like protein</fullName>
    </submittedName>
</protein>
<evidence type="ECO:0000256" key="1">
    <source>
        <dbReference type="SAM" id="MobiDB-lite"/>
    </source>
</evidence>
<accession>A0ABV5C3L6</accession>
<dbReference type="InterPro" id="IPR008983">
    <property type="entry name" value="Tumour_necrosis_fac-like_dom"/>
</dbReference>
<dbReference type="Pfam" id="PF26595">
    <property type="entry name" value="A_ENA"/>
    <property type="match status" value="1"/>
</dbReference>
<feature type="region of interest" description="Disordered" evidence="1">
    <location>
        <begin position="106"/>
        <end position="187"/>
    </location>
</feature>